<dbReference type="EMBL" id="SDKM01000048">
    <property type="protein sequence ID" value="RYP82387.1"/>
    <property type="molecule type" value="Genomic_DNA"/>
</dbReference>
<dbReference type="SUPFAM" id="SSF52172">
    <property type="entry name" value="CheY-like"/>
    <property type="match status" value="1"/>
</dbReference>
<evidence type="ECO:0000313" key="22">
    <source>
        <dbReference type="Proteomes" id="UP000295198"/>
    </source>
</evidence>
<keyword evidence="8" id="KW-0418">Kinase</keyword>
<evidence type="ECO:0000259" key="16">
    <source>
        <dbReference type="PROSITE" id="PS50109"/>
    </source>
</evidence>
<dbReference type="CDD" id="cd00082">
    <property type="entry name" value="HisKA"/>
    <property type="match status" value="1"/>
</dbReference>
<feature type="modified residue" description="4-aspartylphosphate" evidence="15">
    <location>
        <position position="734"/>
    </location>
</feature>
<proteinExistence type="inferred from homology"/>
<evidence type="ECO:0000256" key="5">
    <source>
        <dbReference type="ARBA" id="ARBA00022553"/>
    </source>
</evidence>
<dbReference type="NCBIfam" id="TIGR00229">
    <property type="entry name" value="sensory_box"/>
    <property type="match status" value="2"/>
</dbReference>
<dbReference type="Pfam" id="PF02518">
    <property type="entry name" value="HATPase_c"/>
    <property type="match status" value="1"/>
</dbReference>
<keyword evidence="6" id="KW-0808">Transferase</keyword>
<evidence type="ECO:0000256" key="15">
    <source>
        <dbReference type="PROSITE-ProRule" id="PRU00169"/>
    </source>
</evidence>
<dbReference type="GO" id="GO:0005524">
    <property type="term" value="F:ATP binding"/>
    <property type="evidence" value="ECO:0007669"/>
    <property type="project" value="UniProtKB-KW"/>
</dbReference>
<evidence type="ECO:0000256" key="6">
    <source>
        <dbReference type="ARBA" id="ARBA00022679"/>
    </source>
</evidence>
<feature type="domain" description="HPt" evidence="20">
    <location>
        <begin position="839"/>
        <end position="932"/>
    </location>
</feature>
<comment type="caution">
    <text evidence="21">The sequence shown here is derived from an EMBL/GenBank/DDBJ whole genome shotgun (WGS) entry which is preliminary data.</text>
</comment>
<dbReference type="SMART" id="SM00448">
    <property type="entry name" value="REC"/>
    <property type="match status" value="1"/>
</dbReference>
<dbReference type="InterPro" id="IPR000014">
    <property type="entry name" value="PAS"/>
</dbReference>
<evidence type="ECO:0000256" key="3">
    <source>
        <dbReference type="ARBA" id="ARBA00006402"/>
    </source>
</evidence>
<dbReference type="InterPro" id="IPR036890">
    <property type="entry name" value="HATPase_C_sf"/>
</dbReference>
<dbReference type="OrthoDB" id="9810730at2"/>
<dbReference type="InterPro" id="IPR035965">
    <property type="entry name" value="PAS-like_dom_sf"/>
</dbReference>
<dbReference type="InterPro" id="IPR005467">
    <property type="entry name" value="His_kinase_dom"/>
</dbReference>
<dbReference type="InterPro" id="IPR011006">
    <property type="entry name" value="CheY-like_superfamily"/>
</dbReference>
<dbReference type="Pfam" id="PF08447">
    <property type="entry name" value="PAS_3"/>
    <property type="match status" value="1"/>
</dbReference>
<evidence type="ECO:0000256" key="7">
    <source>
        <dbReference type="ARBA" id="ARBA00022741"/>
    </source>
</evidence>
<evidence type="ECO:0000313" key="21">
    <source>
        <dbReference type="EMBL" id="RYP82387.1"/>
    </source>
</evidence>
<dbReference type="InterPro" id="IPR000700">
    <property type="entry name" value="PAS-assoc_C"/>
</dbReference>
<dbReference type="SUPFAM" id="SSF55874">
    <property type="entry name" value="ATPase domain of HSP90 chaperone/DNA topoisomerase II/histidine kinase"/>
    <property type="match status" value="1"/>
</dbReference>
<evidence type="ECO:0000259" key="19">
    <source>
        <dbReference type="PROSITE" id="PS50113"/>
    </source>
</evidence>
<keyword evidence="7" id="KW-0547">Nucleotide-binding</keyword>
<comment type="catalytic activity">
    <reaction evidence="1">
        <text>ATP + protein L-histidine = ADP + protein N-phospho-L-histidine.</text>
        <dbReference type="EC" id="2.7.13.3"/>
    </reaction>
</comment>
<dbReference type="InterPro" id="IPR036641">
    <property type="entry name" value="HPT_dom_sf"/>
</dbReference>
<dbReference type="PANTHER" id="PTHR45339">
    <property type="entry name" value="HYBRID SIGNAL TRANSDUCTION HISTIDINE KINASE J"/>
    <property type="match status" value="1"/>
</dbReference>
<comment type="subcellular location">
    <subcellularLocation>
        <location evidence="2">Cell membrane</location>
    </subcellularLocation>
</comment>
<evidence type="ECO:0000259" key="18">
    <source>
        <dbReference type="PROSITE" id="PS50112"/>
    </source>
</evidence>
<dbReference type="SUPFAM" id="SSF47384">
    <property type="entry name" value="Homodimeric domain of signal transducing histidine kinase"/>
    <property type="match status" value="1"/>
</dbReference>
<feature type="domain" description="PAS" evidence="18">
    <location>
        <begin position="21"/>
        <end position="91"/>
    </location>
</feature>
<keyword evidence="10" id="KW-0902">Two-component regulatory system</keyword>
<evidence type="ECO:0000256" key="13">
    <source>
        <dbReference type="ARBA" id="ARBA00074306"/>
    </source>
</evidence>
<dbReference type="PROSITE" id="PS50112">
    <property type="entry name" value="PAS"/>
    <property type="match status" value="1"/>
</dbReference>
<evidence type="ECO:0000256" key="8">
    <source>
        <dbReference type="ARBA" id="ARBA00022777"/>
    </source>
</evidence>
<dbReference type="InterPro" id="IPR004358">
    <property type="entry name" value="Sig_transdc_His_kin-like_C"/>
</dbReference>
<dbReference type="InterPro" id="IPR008207">
    <property type="entry name" value="Sig_transdc_His_kin_Hpt_dom"/>
</dbReference>
<dbReference type="InterPro" id="IPR003661">
    <property type="entry name" value="HisK_dim/P_dom"/>
</dbReference>
<keyword evidence="9" id="KW-0067">ATP-binding</keyword>
<dbReference type="Proteomes" id="UP000295198">
    <property type="component" value="Unassembled WGS sequence"/>
</dbReference>
<dbReference type="PRINTS" id="PR00344">
    <property type="entry name" value="BCTRLSENSOR"/>
</dbReference>
<accession>A0A4Q4Z3V4</accession>
<dbReference type="FunFam" id="3.30.565.10:FF:000010">
    <property type="entry name" value="Sensor histidine kinase RcsC"/>
    <property type="match status" value="1"/>
</dbReference>
<dbReference type="SMART" id="SM00086">
    <property type="entry name" value="PAC"/>
    <property type="match status" value="2"/>
</dbReference>
<dbReference type="SMART" id="SM00091">
    <property type="entry name" value="PAS"/>
    <property type="match status" value="2"/>
</dbReference>
<dbReference type="InterPro" id="IPR013655">
    <property type="entry name" value="PAS_fold_3"/>
</dbReference>
<dbReference type="Pfam" id="PF01627">
    <property type="entry name" value="Hpt"/>
    <property type="match status" value="1"/>
</dbReference>
<evidence type="ECO:0000256" key="4">
    <source>
        <dbReference type="ARBA" id="ARBA00012438"/>
    </source>
</evidence>
<dbReference type="CDD" id="cd00088">
    <property type="entry name" value="HPT"/>
    <property type="match status" value="1"/>
</dbReference>
<evidence type="ECO:0000256" key="12">
    <source>
        <dbReference type="ARBA" id="ARBA00068150"/>
    </source>
</evidence>
<dbReference type="InterPro" id="IPR001610">
    <property type="entry name" value="PAC"/>
</dbReference>
<evidence type="ECO:0000256" key="9">
    <source>
        <dbReference type="ARBA" id="ARBA00022840"/>
    </source>
</evidence>
<dbReference type="PANTHER" id="PTHR45339:SF5">
    <property type="entry name" value="HISTIDINE KINASE"/>
    <property type="match status" value="1"/>
</dbReference>
<dbReference type="Gene3D" id="1.20.120.160">
    <property type="entry name" value="HPT domain"/>
    <property type="match status" value="1"/>
</dbReference>
<dbReference type="Gene3D" id="2.10.70.100">
    <property type="match status" value="1"/>
</dbReference>
<feature type="modified residue" description="Phosphohistidine" evidence="14">
    <location>
        <position position="878"/>
    </location>
</feature>
<dbReference type="GO" id="GO:0000155">
    <property type="term" value="F:phosphorelay sensor kinase activity"/>
    <property type="evidence" value="ECO:0007669"/>
    <property type="project" value="InterPro"/>
</dbReference>
<dbReference type="Gene3D" id="3.30.450.20">
    <property type="entry name" value="PAS domain"/>
    <property type="match status" value="2"/>
</dbReference>
<keyword evidence="5 15" id="KW-0597">Phosphoprotein</keyword>
<dbReference type="Gene3D" id="1.10.287.130">
    <property type="match status" value="1"/>
</dbReference>
<dbReference type="Gene3D" id="3.30.565.10">
    <property type="entry name" value="Histidine kinase-like ATPase, C-terminal domain"/>
    <property type="match status" value="1"/>
</dbReference>
<dbReference type="SUPFAM" id="SSF55785">
    <property type="entry name" value="PYP-like sensor domain (PAS domain)"/>
    <property type="match status" value="2"/>
</dbReference>
<dbReference type="GO" id="GO:0005886">
    <property type="term" value="C:plasma membrane"/>
    <property type="evidence" value="ECO:0007669"/>
    <property type="project" value="UniProtKB-SubCell"/>
</dbReference>
<comment type="similarity">
    <text evidence="3">In the N-terminal section; belongs to the phytochrome family.</text>
</comment>
<dbReference type="Pfam" id="PF00989">
    <property type="entry name" value="PAS"/>
    <property type="match status" value="1"/>
</dbReference>
<feature type="domain" description="Response regulatory" evidence="17">
    <location>
        <begin position="685"/>
        <end position="802"/>
    </location>
</feature>
<name>A0A4Q4Z3V4_9ACTN</name>
<keyword evidence="22" id="KW-1185">Reference proteome</keyword>
<dbReference type="PROSITE" id="PS50113">
    <property type="entry name" value="PAC"/>
    <property type="match status" value="1"/>
</dbReference>
<dbReference type="AlphaFoldDB" id="A0A4Q4Z3V4"/>
<feature type="domain" description="PAC" evidence="19">
    <location>
        <begin position="222"/>
        <end position="274"/>
    </location>
</feature>
<comment type="subunit">
    <text evidence="11">At low DSF concentrations, interacts with RpfF.</text>
</comment>
<dbReference type="InterPro" id="IPR013767">
    <property type="entry name" value="PAS_fold"/>
</dbReference>
<dbReference type="CDD" id="cd00130">
    <property type="entry name" value="PAS"/>
    <property type="match status" value="2"/>
</dbReference>
<dbReference type="CDD" id="cd17546">
    <property type="entry name" value="REC_hyHK_CKI1_RcsC-like"/>
    <property type="match status" value="1"/>
</dbReference>
<protein>
    <recommendedName>
        <fullName evidence="13">Circadian input-output histidine kinase CikA</fullName>
        <ecNumber evidence="4">2.7.13.3</ecNumber>
    </recommendedName>
    <alternativeName>
        <fullName evidence="12">Sensory/regulatory protein RpfC</fullName>
    </alternativeName>
</protein>
<gene>
    <name evidence="21" type="ORF">EKO23_21910</name>
</gene>
<dbReference type="Pfam" id="PF00512">
    <property type="entry name" value="HisKA"/>
    <property type="match status" value="1"/>
</dbReference>
<feature type="domain" description="Histidine kinase" evidence="16">
    <location>
        <begin position="441"/>
        <end position="662"/>
    </location>
</feature>
<dbReference type="Gene3D" id="3.40.50.2300">
    <property type="match status" value="1"/>
</dbReference>
<organism evidence="21 22">
    <name type="scientific">Nocardioides guangzhouensis</name>
    <dbReference type="NCBI Taxonomy" id="2497878"/>
    <lineage>
        <taxon>Bacteria</taxon>
        <taxon>Bacillati</taxon>
        <taxon>Actinomycetota</taxon>
        <taxon>Actinomycetes</taxon>
        <taxon>Propionibacteriales</taxon>
        <taxon>Nocardioidaceae</taxon>
        <taxon>Nocardioides</taxon>
    </lineage>
</organism>
<dbReference type="CDD" id="cd16922">
    <property type="entry name" value="HATPase_EvgS-ArcB-TorS-like"/>
    <property type="match status" value="1"/>
</dbReference>
<dbReference type="InterPro" id="IPR003594">
    <property type="entry name" value="HATPase_dom"/>
</dbReference>
<dbReference type="Pfam" id="PF00072">
    <property type="entry name" value="Response_reg"/>
    <property type="match status" value="1"/>
</dbReference>
<sequence>MARCGRQVSQQAWSGGPVDGSGAIYARIVESTRDGIWVFDPAGRTLFANGRLADLLGTTVAELRGTTVPDFLDAEGKAQFARHLDELRTAGPNTGDVECVYLRADGTPVDLIVSEFPLYDERGELTAYVHRLALDAERRALVQELKKNRELLDEAQGIARIGSWEIELETETMTWTPQMFALLGLDPATTTPSREAFLARLVDADRPAIEAAVDGALDEGSFSFDARVARRDGETRWVRGLGRVAYAPGGEPLRVGGTVQDITDIKEAELKLLDAVVLNTLMQVMATAANQAQTLVEALIVTRGMLLGHEDWLRGVGFSVDPATGEPVPMPLTPDDPEPDDVELRLAARTVAGDGTVFDEESRPQTPSIGFLVKLDARPLVVVVITAASPFERHEMLHALCTQVADQLGRVAEREQAAAQLATARDAAMEASRLKSEFLATMSHEIRTPLNGVIGLNELLQRTALDDDQRRLAEGVQGASRALLSIINDILDFSKIEAGELELEEVDFEVRPVFEQAVALLTEAVHDKGITLSLSVDEDVPERLVGDPTRLGQVLSNLLSNAVKFTTFGEVQVTAYVDAADDTGVLLGVEVADTGIGIRHDQMERLFEPFRQADASTTRTHGGTGLGLAISRQLVTALGGDIGARSEPGEGSTFWFTARLGSARPGIRRLEPEPPRPGDAPRHGHVLLVEDNDVNQLVALGFLEALGWTADVAQNGEEAVARAAETAYDAILMDLQMPVLDGFGATRAIRVAEPPGRRVPIIAMTASAFEAEREKCLAVGMDDFLTKPVDSARLASVLRTRTAVAPGPAAVTPVPGPRVASGVLDTSRIEELLEMGEGAQVLVDRAVENFVSRVPETVTGLQEAIARQDGEELRALAHRLKGSALNLGVSRVAEVSLALEESGREGCTDAAPGLLVELEAALGEASVALASYRRSTA</sequence>
<dbReference type="FunFam" id="1.10.287.130:FF:000002">
    <property type="entry name" value="Two-component osmosensing histidine kinase"/>
    <property type="match status" value="1"/>
</dbReference>
<dbReference type="PROSITE" id="PS50109">
    <property type="entry name" value="HIS_KIN"/>
    <property type="match status" value="1"/>
</dbReference>
<dbReference type="PROSITE" id="PS50110">
    <property type="entry name" value="RESPONSE_REGULATORY"/>
    <property type="match status" value="1"/>
</dbReference>
<reference evidence="21 22" key="1">
    <citation type="submission" date="2019-01" db="EMBL/GenBank/DDBJ databases">
        <title>Nocardioides guangzhouensis sp. nov., an actinobacterium isolated from soil.</title>
        <authorList>
            <person name="Fu Y."/>
            <person name="Cai Y."/>
            <person name="Lin Z."/>
            <person name="Chen P."/>
        </authorList>
    </citation>
    <scope>NUCLEOTIDE SEQUENCE [LARGE SCALE GENOMIC DNA]</scope>
    <source>
        <strain evidence="21 22">130</strain>
    </source>
</reference>
<evidence type="ECO:0000259" key="17">
    <source>
        <dbReference type="PROSITE" id="PS50110"/>
    </source>
</evidence>
<evidence type="ECO:0000259" key="20">
    <source>
        <dbReference type="PROSITE" id="PS50894"/>
    </source>
</evidence>
<dbReference type="SMART" id="SM00387">
    <property type="entry name" value="HATPase_c"/>
    <property type="match status" value="1"/>
</dbReference>
<dbReference type="SMART" id="SM00388">
    <property type="entry name" value="HisKA"/>
    <property type="match status" value="1"/>
</dbReference>
<evidence type="ECO:0000256" key="1">
    <source>
        <dbReference type="ARBA" id="ARBA00000085"/>
    </source>
</evidence>
<evidence type="ECO:0000256" key="14">
    <source>
        <dbReference type="PROSITE-ProRule" id="PRU00110"/>
    </source>
</evidence>
<dbReference type="SUPFAM" id="SSF47226">
    <property type="entry name" value="Histidine-containing phosphotransfer domain, HPT domain"/>
    <property type="match status" value="1"/>
</dbReference>
<evidence type="ECO:0000256" key="10">
    <source>
        <dbReference type="ARBA" id="ARBA00023012"/>
    </source>
</evidence>
<dbReference type="PROSITE" id="PS50894">
    <property type="entry name" value="HPT"/>
    <property type="match status" value="1"/>
</dbReference>
<dbReference type="InterPro" id="IPR036097">
    <property type="entry name" value="HisK_dim/P_sf"/>
</dbReference>
<dbReference type="InterPro" id="IPR001789">
    <property type="entry name" value="Sig_transdc_resp-reg_receiver"/>
</dbReference>
<dbReference type="GO" id="GO:0006355">
    <property type="term" value="P:regulation of DNA-templated transcription"/>
    <property type="evidence" value="ECO:0007669"/>
    <property type="project" value="InterPro"/>
</dbReference>
<evidence type="ECO:0000256" key="2">
    <source>
        <dbReference type="ARBA" id="ARBA00004236"/>
    </source>
</evidence>
<evidence type="ECO:0000256" key="11">
    <source>
        <dbReference type="ARBA" id="ARBA00064003"/>
    </source>
</evidence>
<dbReference type="EC" id="2.7.13.3" evidence="4"/>